<dbReference type="InterPro" id="IPR036430">
    <property type="entry name" value="RNase_T2-like_sf"/>
</dbReference>
<evidence type="ECO:0000256" key="2">
    <source>
        <dbReference type="RuleBase" id="RU004328"/>
    </source>
</evidence>
<evidence type="ECO:0000256" key="3">
    <source>
        <dbReference type="SAM" id="MobiDB-lite"/>
    </source>
</evidence>
<dbReference type="GO" id="GO:0003723">
    <property type="term" value="F:RNA binding"/>
    <property type="evidence" value="ECO:0007669"/>
    <property type="project" value="InterPro"/>
</dbReference>
<feature type="compositionally biased region" description="Pro residues" evidence="3">
    <location>
        <begin position="130"/>
        <end position="142"/>
    </location>
</feature>
<dbReference type="PaxDb" id="3880-AES80350"/>
<reference evidence="5" key="3">
    <citation type="submission" date="2015-04" db="UniProtKB">
        <authorList>
            <consortium name="EnsemblPlants"/>
        </authorList>
    </citation>
    <scope>IDENTIFICATION</scope>
    <source>
        <strain evidence="5">cv. Jemalong A17</strain>
    </source>
</reference>
<dbReference type="AlphaFoldDB" id="A0A072U1X7"/>
<gene>
    <name evidence="4" type="ordered locus">MTR_7g079575</name>
</gene>
<proteinExistence type="inferred from homology"/>
<reference evidence="4 6" key="2">
    <citation type="journal article" date="2014" name="BMC Genomics">
        <title>An improved genome release (version Mt4.0) for the model legume Medicago truncatula.</title>
        <authorList>
            <person name="Tang H."/>
            <person name="Krishnakumar V."/>
            <person name="Bidwell S."/>
            <person name="Rosen B."/>
            <person name="Chan A."/>
            <person name="Zhou S."/>
            <person name="Gentzbittel L."/>
            <person name="Childs K.L."/>
            <person name="Yandell M."/>
            <person name="Gundlach H."/>
            <person name="Mayer K.F."/>
            <person name="Schwartz D.C."/>
            <person name="Town C.D."/>
        </authorList>
    </citation>
    <scope>GENOME REANNOTATION</scope>
    <source>
        <strain evidence="4">A17</strain>
        <strain evidence="5 6">cv. Jemalong A17</strain>
    </source>
</reference>
<organism evidence="4 6">
    <name type="scientific">Medicago truncatula</name>
    <name type="common">Barrel medic</name>
    <name type="synonym">Medicago tribuloides</name>
    <dbReference type="NCBI Taxonomy" id="3880"/>
    <lineage>
        <taxon>Eukaryota</taxon>
        <taxon>Viridiplantae</taxon>
        <taxon>Streptophyta</taxon>
        <taxon>Embryophyta</taxon>
        <taxon>Tracheophyta</taxon>
        <taxon>Spermatophyta</taxon>
        <taxon>Magnoliopsida</taxon>
        <taxon>eudicotyledons</taxon>
        <taxon>Gunneridae</taxon>
        <taxon>Pentapetalae</taxon>
        <taxon>rosids</taxon>
        <taxon>fabids</taxon>
        <taxon>Fabales</taxon>
        <taxon>Fabaceae</taxon>
        <taxon>Papilionoideae</taxon>
        <taxon>50 kb inversion clade</taxon>
        <taxon>NPAAA clade</taxon>
        <taxon>Hologalegina</taxon>
        <taxon>IRL clade</taxon>
        <taxon>Trifolieae</taxon>
        <taxon>Medicago</taxon>
    </lineage>
</organism>
<dbReference type="EMBL" id="CM001223">
    <property type="protein sequence ID" value="KEH23391.1"/>
    <property type="molecule type" value="Genomic_DNA"/>
</dbReference>
<name>A0A072U1X7_MEDTR</name>
<evidence type="ECO:0000313" key="6">
    <source>
        <dbReference type="Proteomes" id="UP000002051"/>
    </source>
</evidence>
<evidence type="ECO:0000313" key="4">
    <source>
        <dbReference type="EMBL" id="KEH23391.1"/>
    </source>
</evidence>
<dbReference type="InterPro" id="IPR001568">
    <property type="entry name" value="RNase_T2-like"/>
</dbReference>
<accession>A0A072U1X7</accession>
<dbReference type="GO" id="GO:0033897">
    <property type="term" value="F:ribonuclease T2 activity"/>
    <property type="evidence" value="ECO:0007669"/>
    <property type="project" value="InterPro"/>
</dbReference>
<comment type="similarity">
    <text evidence="1 2">Belongs to the RNase T2 family.</text>
</comment>
<dbReference type="Pfam" id="PF00445">
    <property type="entry name" value="Ribonuclease_T2"/>
    <property type="match status" value="1"/>
</dbReference>
<reference evidence="4 6" key="1">
    <citation type="journal article" date="2011" name="Nature">
        <title>The Medicago genome provides insight into the evolution of rhizobial symbioses.</title>
        <authorList>
            <person name="Young N.D."/>
            <person name="Debelle F."/>
            <person name="Oldroyd G.E."/>
            <person name="Geurts R."/>
            <person name="Cannon S.B."/>
            <person name="Udvardi M.K."/>
            <person name="Benedito V.A."/>
            <person name="Mayer K.F."/>
            <person name="Gouzy J."/>
            <person name="Schoof H."/>
            <person name="Van de Peer Y."/>
            <person name="Proost S."/>
            <person name="Cook D.R."/>
            <person name="Meyers B.C."/>
            <person name="Spannagl M."/>
            <person name="Cheung F."/>
            <person name="De Mita S."/>
            <person name="Krishnakumar V."/>
            <person name="Gundlach H."/>
            <person name="Zhou S."/>
            <person name="Mudge J."/>
            <person name="Bharti A.K."/>
            <person name="Murray J.D."/>
            <person name="Naoumkina M.A."/>
            <person name="Rosen B."/>
            <person name="Silverstein K.A."/>
            <person name="Tang H."/>
            <person name="Rombauts S."/>
            <person name="Zhao P.X."/>
            <person name="Zhou P."/>
            <person name="Barbe V."/>
            <person name="Bardou P."/>
            <person name="Bechner M."/>
            <person name="Bellec A."/>
            <person name="Berger A."/>
            <person name="Berges H."/>
            <person name="Bidwell S."/>
            <person name="Bisseling T."/>
            <person name="Choisne N."/>
            <person name="Couloux A."/>
            <person name="Denny R."/>
            <person name="Deshpande S."/>
            <person name="Dai X."/>
            <person name="Doyle J.J."/>
            <person name="Dudez A.M."/>
            <person name="Farmer A.D."/>
            <person name="Fouteau S."/>
            <person name="Franken C."/>
            <person name="Gibelin C."/>
            <person name="Gish J."/>
            <person name="Goldstein S."/>
            <person name="Gonzalez A.J."/>
            <person name="Green P.J."/>
            <person name="Hallab A."/>
            <person name="Hartog M."/>
            <person name="Hua A."/>
            <person name="Humphray S.J."/>
            <person name="Jeong D.H."/>
            <person name="Jing Y."/>
            <person name="Jocker A."/>
            <person name="Kenton S.M."/>
            <person name="Kim D.J."/>
            <person name="Klee K."/>
            <person name="Lai H."/>
            <person name="Lang C."/>
            <person name="Lin S."/>
            <person name="Macmil S.L."/>
            <person name="Magdelenat G."/>
            <person name="Matthews L."/>
            <person name="McCorrison J."/>
            <person name="Monaghan E.L."/>
            <person name="Mun J.H."/>
            <person name="Najar F.Z."/>
            <person name="Nicholson C."/>
            <person name="Noirot C."/>
            <person name="O'Bleness M."/>
            <person name="Paule C.R."/>
            <person name="Poulain J."/>
            <person name="Prion F."/>
            <person name="Qin B."/>
            <person name="Qu C."/>
            <person name="Retzel E.F."/>
            <person name="Riddle C."/>
            <person name="Sallet E."/>
            <person name="Samain S."/>
            <person name="Samson N."/>
            <person name="Sanders I."/>
            <person name="Saurat O."/>
            <person name="Scarpelli C."/>
            <person name="Schiex T."/>
            <person name="Segurens B."/>
            <person name="Severin A.J."/>
            <person name="Sherrier D.J."/>
            <person name="Shi R."/>
            <person name="Sims S."/>
            <person name="Singer S.R."/>
            <person name="Sinharoy S."/>
            <person name="Sterck L."/>
            <person name="Viollet A."/>
            <person name="Wang B.B."/>
            <person name="Wang K."/>
            <person name="Wang M."/>
            <person name="Wang X."/>
            <person name="Warfsmann J."/>
            <person name="Weissenbach J."/>
            <person name="White D.D."/>
            <person name="White J.D."/>
            <person name="Wiley G.B."/>
            <person name="Wincker P."/>
            <person name="Xing Y."/>
            <person name="Yang L."/>
            <person name="Yao Z."/>
            <person name="Ying F."/>
            <person name="Zhai J."/>
            <person name="Zhou L."/>
            <person name="Zuber A."/>
            <person name="Denarie J."/>
            <person name="Dixon R.A."/>
            <person name="May G.D."/>
            <person name="Schwartz D.C."/>
            <person name="Rogers J."/>
            <person name="Quetier F."/>
            <person name="Town C.D."/>
            <person name="Roe B.A."/>
        </authorList>
    </citation>
    <scope>NUCLEOTIDE SEQUENCE [LARGE SCALE GENOMIC DNA]</scope>
    <source>
        <strain evidence="4">A17</strain>
        <strain evidence="5 6">cv. Jemalong A17</strain>
    </source>
</reference>
<dbReference type="Proteomes" id="UP000002051">
    <property type="component" value="Unassembled WGS sequence"/>
</dbReference>
<dbReference type="EnsemblPlants" id="KEH23391">
    <property type="protein sequence ID" value="KEH23391"/>
    <property type="gene ID" value="MTR_7g079575"/>
</dbReference>
<dbReference type="PANTHER" id="PTHR11240">
    <property type="entry name" value="RIBONUCLEASE T2"/>
    <property type="match status" value="1"/>
</dbReference>
<protein>
    <submittedName>
        <fullName evidence="4">Ribonuclease T2 family protein</fullName>
    </submittedName>
</protein>
<feature type="region of interest" description="Disordered" evidence="3">
    <location>
        <begin position="130"/>
        <end position="151"/>
    </location>
</feature>
<evidence type="ECO:0000256" key="1">
    <source>
        <dbReference type="ARBA" id="ARBA00007469"/>
    </source>
</evidence>
<dbReference type="eggNOG" id="KOG1642">
    <property type="taxonomic scope" value="Eukaryota"/>
</dbReference>
<keyword evidence="6" id="KW-1185">Reference proteome</keyword>
<dbReference type="Gene3D" id="3.90.730.10">
    <property type="entry name" value="Ribonuclease T2-like"/>
    <property type="match status" value="1"/>
</dbReference>
<dbReference type="HOGENOM" id="CLU_1734218_0_0_1"/>
<sequence length="151" mass="17559">MSLRMRREWPSLYQKSSEELWQHEWEQHGYFSDMTCDEYRIKVLFFHQNCDVKKALEESGILPSNNPIDTKFFMDQLASKIGKPELMCHKGDLIEVRCCFERNGMRTNCPQTIHCRKNLKYLPVPAPAPPPPVDPRTCPAPAPHRVSTNSL</sequence>
<dbReference type="PANTHER" id="PTHR11240:SF22">
    <property type="entry name" value="RIBONUCLEASE T2"/>
    <property type="match status" value="1"/>
</dbReference>
<evidence type="ECO:0000313" key="5">
    <source>
        <dbReference type="EnsemblPlants" id="KEH23391"/>
    </source>
</evidence>
<dbReference type="SUPFAM" id="SSF55895">
    <property type="entry name" value="Ribonuclease Rh-like"/>
    <property type="match status" value="1"/>
</dbReference>